<dbReference type="EMBL" id="BK015600">
    <property type="protein sequence ID" value="DAE15244.1"/>
    <property type="molecule type" value="Genomic_DNA"/>
</dbReference>
<organism evidence="1">
    <name type="scientific">Siphoviridae sp. ctK9J6</name>
    <dbReference type="NCBI Taxonomy" id="2825437"/>
    <lineage>
        <taxon>Viruses</taxon>
        <taxon>Duplodnaviria</taxon>
        <taxon>Heunggongvirae</taxon>
        <taxon>Uroviricota</taxon>
        <taxon>Caudoviricetes</taxon>
    </lineage>
</organism>
<evidence type="ECO:0000313" key="1">
    <source>
        <dbReference type="EMBL" id="DAE15244.1"/>
    </source>
</evidence>
<proteinExistence type="predicted"/>
<reference evidence="1" key="1">
    <citation type="journal article" date="2021" name="Proc. Natl. Acad. Sci. U.S.A.">
        <title>A Catalog of Tens of Thousands of Viruses from Human Metagenomes Reveals Hidden Associations with Chronic Diseases.</title>
        <authorList>
            <person name="Tisza M.J."/>
            <person name="Buck C.B."/>
        </authorList>
    </citation>
    <scope>NUCLEOTIDE SEQUENCE</scope>
    <source>
        <strain evidence="1">CtK9J6</strain>
    </source>
</reference>
<name>A0A8S5Q9S2_9CAUD</name>
<protein>
    <submittedName>
        <fullName evidence="1">Uncharacterized protein</fullName>
    </submittedName>
</protein>
<accession>A0A8S5Q9S2</accession>
<sequence>MRDTTRDYTIAQFRLYASLGFPSKAQVVADKTMHRALQLDLLAVADTLNALTNSGKDYICQAVSAVYFVAPTKPLHKGEINLRVTKFAVNNYTDERTVFRWLKEARLLCAKLRGLNICTYCTKKDVSRSD</sequence>